<proteinExistence type="predicted"/>
<dbReference type="InterPro" id="IPR002123">
    <property type="entry name" value="Plipid/glycerol_acylTrfase"/>
</dbReference>
<organism evidence="2 3">
    <name type="scientific">Silicimonas algicola</name>
    <dbReference type="NCBI Taxonomy" id="1826607"/>
    <lineage>
        <taxon>Bacteria</taxon>
        <taxon>Pseudomonadati</taxon>
        <taxon>Pseudomonadota</taxon>
        <taxon>Alphaproteobacteria</taxon>
        <taxon>Rhodobacterales</taxon>
        <taxon>Paracoccaceae</taxon>
    </lineage>
</organism>
<protein>
    <submittedName>
        <fullName evidence="2">Putative hemolysin</fullName>
    </submittedName>
</protein>
<dbReference type="KEGG" id="salo:EF888_08985"/>
<dbReference type="CDD" id="cd07986">
    <property type="entry name" value="LPLAT_ACT14924-like"/>
    <property type="match status" value="1"/>
</dbReference>
<evidence type="ECO:0000259" key="1">
    <source>
        <dbReference type="SMART" id="SM00563"/>
    </source>
</evidence>
<dbReference type="SUPFAM" id="SSF69593">
    <property type="entry name" value="Glycerol-3-phosphate (1)-acyltransferase"/>
    <property type="match status" value="1"/>
</dbReference>
<evidence type="ECO:0000313" key="3">
    <source>
        <dbReference type="Proteomes" id="UP000245390"/>
    </source>
</evidence>
<dbReference type="EMBL" id="QGGV01000003">
    <property type="protein sequence ID" value="PWK56915.1"/>
    <property type="molecule type" value="Genomic_DNA"/>
</dbReference>
<feature type="domain" description="Phospholipid/glycerol acyltransferase" evidence="1">
    <location>
        <begin position="81"/>
        <end position="205"/>
    </location>
</feature>
<sequence length="305" mass="33780">MERQVARDISYAFSARSRGGRALIRTVENATGRLRLIRRADGYHQAVAGGRDFWEEMVSRYGLSLEIAGGSLDLIPQDGPLVMVANHPYGILDGLMMGYILSRLRSGDFRILANSVFRNSPELDRVVLPIDFGESRAAVETNLATRAEALRYLGQGGAIGVFPGGTVSTSAKPFSRPLDPVWRAFTAKMIQKSGATVIPIFFEGANSRLFQIASHLHTTLRLALLIQEFRRRVDEPVRVVIGAPISRTDMSPYGGDQKALMDFLRARTYALSPGMLDSRAYGFEFEAKHKANNRRAEGDVGRDFR</sequence>
<dbReference type="SMART" id="SM00563">
    <property type="entry name" value="PlsC"/>
    <property type="match status" value="1"/>
</dbReference>
<name>A0A316G9N4_9RHOB</name>
<dbReference type="Pfam" id="PF19576">
    <property type="entry name" value="Acyltransf_2"/>
    <property type="match status" value="1"/>
</dbReference>
<dbReference type="AlphaFoldDB" id="A0A316G9N4"/>
<evidence type="ECO:0000313" key="2">
    <source>
        <dbReference type="EMBL" id="PWK56915.1"/>
    </source>
</evidence>
<dbReference type="RefSeq" id="WP_109758677.1">
    <property type="nucleotide sequence ID" value="NZ_CP034588.1"/>
</dbReference>
<reference evidence="2 3" key="1">
    <citation type="submission" date="2018-05" db="EMBL/GenBank/DDBJ databases">
        <title>Genomic Encyclopedia of Type Strains, Phase IV (KMG-IV): sequencing the most valuable type-strain genomes for metagenomic binning, comparative biology and taxonomic classification.</title>
        <authorList>
            <person name="Goeker M."/>
        </authorList>
    </citation>
    <scope>NUCLEOTIDE SEQUENCE [LARGE SCALE GENOMIC DNA]</scope>
    <source>
        <strain evidence="2 3">DSM 103371</strain>
    </source>
</reference>
<dbReference type="OrthoDB" id="1113830at2"/>
<keyword evidence="3" id="KW-1185">Reference proteome</keyword>
<dbReference type="Proteomes" id="UP000245390">
    <property type="component" value="Unassembled WGS sequence"/>
</dbReference>
<accession>A0A316G9N4</accession>
<dbReference type="GO" id="GO:0016746">
    <property type="term" value="F:acyltransferase activity"/>
    <property type="evidence" value="ECO:0007669"/>
    <property type="project" value="InterPro"/>
</dbReference>
<comment type="caution">
    <text evidence="2">The sequence shown here is derived from an EMBL/GenBank/DDBJ whole genome shotgun (WGS) entry which is preliminary data.</text>
</comment>
<gene>
    <name evidence="2" type="ORF">C8D95_103149</name>
</gene>
<dbReference type="InterPro" id="IPR045746">
    <property type="entry name" value="ACT14924-like_Acyltransf_dom"/>
</dbReference>